<dbReference type="SUPFAM" id="SSF101386">
    <property type="entry name" value="all-alpha NTP pyrophosphatases"/>
    <property type="match status" value="1"/>
</dbReference>
<proteinExistence type="predicted"/>
<geneLocation type="plasmid" evidence="1 2">
    <name>pSmeSM11b</name>
</geneLocation>
<protein>
    <submittedName>
        <fullName evidence="1">Uncharacterized protein</fullName>
    </submittedName>
</protein>
<dbReference type="EMBL" id="EF066650">
    <property type="protein sequence ID" value="ABN47029.1"/>
    <property type="molecule type" value="Genomic_DNA"/>
</dbReference>
<organism evidence="1 2">
    <name type="scientific">Sinorhizobium meliloti (strain SM11)</name>
    <dbReference type="NCBI Taxonomy" id="707241"/>
    <lineage>
        <taxon>Bacteria</taxon>
        <taxon>Pseudomonadati</taxon>
        <taxon>Pseudomonadota</taxon>
        <taxon>Alphaproteobacteria</taxon>
        <taxon>Hyphomicrobiales</taxon>
        <taxon>Rhizobiaceae</taxon>
        <taxon>Sinorhizobium/Ensifer group</taxon>
        <taxon>Sinorhizobium</taxon>
    </lineage>
</organism>
<dbReference type="AlphaFoldDB" id="A4KVC8"/>
<dbReference type="RefSeq" id="WP_012477220.1">
    <property type="nucleotide sequence ID" value="NC_010865.1"/>
</dbReference>
<name>A4KVC8_SINMM</name>
<reference evidence="1 2" key="1">
    <citation type="journal article" date="2007" name="FEMS Microbiol. Lett.">
        <title>Sequence analysis of the 181-kb accessory plasmid pSmeSM11b, isolated from a dominant Sinorhizobium meliloti strain identified during a long-term field release experiment.</title>
        <authorList>
            <person name="Stiens M."/>
            <person name="Schneiker S."/>
            <person name="Puhler A."/>
            <person name="Schluter A."/>
        </authorList>
    </citation>
    <scope>NUCLEOTIDE SEQUENCE [LARGE SCALE GENOMIC DNA]</scope>
    <source>
        <strain evidence="1 2">SM11</strain>
        <plasmid evidence="2">pSmeSM11b</plasmid>
    </source>
</reference>
<dbReference type="Gene3D" id="1.10.287.1080">
    <property type="entry name" value="MazG-like"/>
    <property type="match status" value="1"/>
</dbReference>
<sequence length="118" mass="13444">MMQLSEIIEQQIAADTRRGFQTSFGSDRERQDQLMRDLVGLVGEVGEFADLLKKVGLVFSTPDYKGPTLADAEPQLRSELADVAIYLFRLSVILNGDLEDDIIKKMKTNDLRYQYLEK</sequence>
<evidence type="ECO:0000313" key="1">
    <source>
        <dbReference type="EMBL" id="ABN47029.1"/>
    </source>
</evidence>
<reference evidence="2" key="2">
    <citation type="journal article" date="2011" name="J. Biotechnol.">
        <title>The complete genome sequence of the dominant Sinorhizobium meliloti field isolate SM11 extends the S. meliloti pan-genome.</title>
        <authorList>
            <person name="Schneiker-Bekel S."/>
            <person name="Wibberg D."/>
            <person name="Bekel T."/>
            <person name="Blom J."/>
            <person name="Linke B."/>
            <person name="Neuweger H."/>
            <person name="Stiens M."/>
            <person name="Vorholter F.J."/>
            <person name="Weidner S."/>
            <person name="Goesmann A."/>
            <person name="Puhler A."/>
            <person name="Schluter A."/>
        </authorList>
    </citation>
    <scope>NUCLEOTIDE SEQUENCE [LARGE SCALE GENOMIC DNA]</scope>
    <source>
        <strain evidence="2">SM11</strain>
        <plasmid evidence="2">pSmeSM11b</plasmid>
    </source>
</reference>
<keyword evidence="1" id="KW-0614">Plasmid</keyword>
<dbReference type="Proteomes" id="UP000009045">
    <property type="component" value="Plasmid pSmeSM11b"/>
</dbReference>
<evidence type="ECO:0000313" key="2">
    <source>
        <dbReference type="Proteomes" id="UP000009045"/>
    </source>
</evidence>
<gene>
    <name evidence="1" type="primary">orf23</name>
</gene>
<accession>A4KVC8</accession>